<dbReference type="PANTHER" id="PTHR47737">
    <property type="entry name" value="GLYCINE BETAINE/PROLINE BETAINE TRANSPORT SYSTEM PERMEASE PROTEIN PROW"/>
    <property type="match status" value="1"/>
</dbReference>
<dbReference type="InterPro" id="IPR035906">
    <property type="entry name" value="MetI-like_sf"/>
</dbReference>
<evidence type="ECO:0000256" key="4">
    <source>
        <dbReference type="ARBA" id="ARBA00022692"/>
    </source>
</evidence>
<dbReference type="Proteomes" id="UP000316196">
    <property type="component" value="Unassembled WGS sequence"/>
</dbReference>
<evidence type="ECO:0000313" key="10">
    <source>
        <dbReference type="EMBL" id="TQL62398.1"/>
    </source>
</evidence>
<keyword evidence="2 7" id="KW-0813">Transport</keyword>
<accession>A0A542ZPV8</accession>
<feature type="domain" description="ABC transmembrane type-1" evidence="9">
    <location>
        <begin position="110"/>
        <end position="289"/>
    </location>
</feature>
<evidence type="ECO:0000256" key="3">
    <source>
        <dbReference type="ARBA" id="ARBA00022475"/>
    </source>
</evidence>
<keyword evidence="3" id="KW-1003">Cell membrane</keyword>
<comment type="caution">
    <text evidence="10">The sequence shown here is derived from an EMBL/GenBank/DDBJ whole genome shotgun (WGS) entry which is preliminary data.</text>
</comment>
<keyword evidence="6 7" id="KW-0472">Membrane</keyword>
<dbReference type="SUPFAM" id="SSF161098">
    <property type="entry name" value="MetI-like"/>
    <property type="match status" value="1"/>
</dbReference>
<dbReference type="GO" id="GO:0005275">
    <property type="term" value="F:amine transmembrane transporter activity"/>
    <property type="evidence" value="ECO:0007669"/>
    <property type="project" value="TreeGrafter"/>
</dbReference>
<evidence type="ECO:0000256" key="7">
    <source>
        <dbReference type="RuleBase" id="RU363032"/>
    </source>
</evidence>
<dbReference type="Pfam" id="PF00528">
    <property type="entry name" value="BPD_transp_1"/>
    <property type="match status" value="1"/>
</dbReference>
<feature type="transmembrane region" description="Helical" evidence="7">
    <location>
        <begin position="113"/>
        <end position="136"/>
    </location>
</feature>
<keyword evidence="4 7" id="KW-0812">Transmembrane</keyword>
<dbReference type="AlphaFoldDB" id="A0A542ZPV8"/>
<feature type="transmembrane region" description="Helical" evidence="7">
    <location>
        <begin position="80"/>
        <end position="101"/>
    </location>
</feature>
<protein>
    <submittedName>
        <fullName evidence="10">Glycine betaine/proline transport system permease protein</fullName>
    </submittedName>
</protein>
<dbReference type="GO" id="GO:0015226">
    <property type="term" value="F:carnitine transmembrane transporter activity"/>
    <property type="evidence" value="ECO:0007669"/>
    <property type="project" value="TreeGrafter"/>
</dbReference>
<keyword evidence="5 7" id="KW-1133">Transmembrane helix</keyword>
<sequence>MFDPINPDIPVGEWIADGIDVLTDAWAGFFDVVEEVLATLHEQLLSILAGPPYWVMMIVFAAIAYLVGSHRSSLKIGKTSVPVLVGSWRLALFSLIGFYVIRGMDVWEHAMDTIALVIVAVALALLIAIPLGILASKVTWVSRVLRPILDLMQTMPALVYLVPAITIFGVGVVPGAIATVIFAMPPGVRLTELALRQVDEELVEAGQAFGATGWRILWQIQVPVAMKTIMAGVNQVIMLALSMVVLAGMAGAGGLGGDVVGSLASLNVPLGMSAGMAVVIIAIWLDRVSNGLSDRRPRTKKAPTTGPDDADESSEQTEHAEQGAA</sequence>
<dbReference type="Gene3D" id="1.10.3720.10">
    <property type="entry name" value="MetI-like"/>
    <property type="match status" value="1"/>
</dbReference>
<dbReference type="FunFam" id="1.10.3720.10:FF:000001">
    <property type="entry name" value="Glycine betaine ABC transporter, permease"/>
    <property type="match status" value="1"/>
</dbReference>
<evidence type="ECO:0000256" key="6">
    <source>
        <dbReference type="ARBA" id="ARBA00023136"/>
    </source>
</evidence>
<dbReference type="CDD" id="cd06261">
    <property type="entry name" value="TM_PBP2"/>
    <property type="match status" value="1"/>
</dbReference>
<dbReference type="EMBL" id="VFOR01000001">
    <property type="protein sequence ID" value="TQL62398.1"/>
    <property type="molecule type" value="Genomic_DNA"/>
</dbReference>
<dbReference type="InterPro" id="IPR000515">
    <property type="entry name" value="MetI-like"/>
</dbReference>
<dbReference type="GO" id="GO:0043190">
    <property type="term" value="C:ATP-binding cassette (ABC) transporter complex"/>
    <property type="evidence" value="ECO:0007669"/>
    <property type="project" value="TreeGrafter"/>
</dbReference>
<evidence type="ECO:0000256" key="5">
    <source>
        <dbReference type="ARBA" id="ARBA00022989"/>
    </source>
</evidence>
<name>A0A542ZPV8_9ACTN</name>
<evidence type="ECO:0000256" key="1">
    <source>
        <dbReference type="ARBA" id="ARBA00004141"/>
    </source>
</evidence>
<evidence type="ECO:0000256" key="8">
    <source>
        <dbReference type="SAM" id="MobiDB-lite"/>
    </source>
</evidence>
<feature type="transmembrane region" description="Helical" evidence="7">
    <location>
        <begin position="157"/>
        <end position="185"/>
    </location>
</feature>
<comment type="subcellular location">
    <subcellularLocation>
        <location evidence="7">Cell membrane</location>
        <topology evidence="7">Multi-pass membrane protein</topology>
    </subcellularLocation>
    <subcellularLocation>
        <location evidence="1">Membrane</location>
        <topology evidence="1">Multi-pass membrane protein</topology>
    </subcellularLocation>
</comment>
<gene>
    <name evidence="10" type="ORF">FB460_0172</name>
</gene>
<reference evidence="10 11" key="1">
    <citation type="submission" date="2019-06" db="EMBL/GenBank/DDBJ databases">
        <title>Sequencing the genomes of 1000 actinobacteria strains.</title>
        <authorList>
            <person name="Klenk H.-P."/>
        </authorList>
    </citation>
    <scope>NUCLEOTIDE SEQUENCE [LARGE SCALE GENOMIC DNA]</scope>
    <source>
        <strain evidence="10 11">DSM 8251</strain>
    </source>
</reference>
<feature type="transmembrane region" description="Helical" evidence="7">
    <location>
        <begin position="268"/>
        <end position="285"/>
    </location>
</feature>
<feature type="region of interest" description="Disordered" evidence="8">
    <location>
        <begin position="293"/>
        <end position="325"/>
    </location>
</feature>
<dbReference type="PROSITE" id="PS50928">
    <property type="entry name" value="ABC_TM1"/>
    <property type="match status" value="1"/>
</dbReference>
<dbReference type="PANTHER" id="PTHR47737:SF1">
    <property type="entry name" value="GLYCINE BETAINE_PROLINE BETAINE TRANSPORT SYSTEM PERMEASE PROTEIN PROW"/>
    <property type="match status" value="1"/>
</dbReference>
<feature type="transmembrane region" description="Helical" evidence="7">
    <location>
        <begin position="236"/>
        <end position="256"/>
    </location>
</feature>
<feature type="compositionally biased region" description="Basic and acidic residues" evidence="8">
    <location>
        <begin position="316"/>
        <end position="325"/>
    </location>
</feature>
<comment type="similarity">
    <text evidence="7">Belongs to the binding-protein-dependent transport system permease family.</text>
</comment>
<evidence type="ECO:0000313" key="11">
    <source>
        <dbReference type="Proteomes" id="UP000316196"/>
    </source>
</evidence>
<organism evidence="10 11">
    <name type="scientific">Propioniferax innocua</name>
    <dbReference type="NCBI Taxonomy" id="1753"/>
    <lineage>
        <taxon>Bacteria</taxon>
        <taxon>Bacillati</taxon>
        <taxon>Actinomycetota</taxon>
        <taxon>Actinomycetes</taxon>
        <taxon>Propionibacteriales</taxon>
        <taxon>Propionibacteriaceae</taxon>
        <taxon>Propioniferax</taxon>
    </lineage>
</organism>
<dbReference type="GO" id="GO:0015871">
    <property type="term" value="P:choline transport"/>
    <property type="evidence" value="ECO:0007669"/>
    <property type="project" value="TreeGrafter"/>
</dbReference>
<evidence type="ECO:0000256" key="2">
    <source>
        <dbReference type="ARBA" id="ARBA00022448"/>
    </source>
</evidence>
<dbReference type="GO" id="GO:0031460">
    <property type="term" value="P:glycine betaine transport"/>
    <property type="evidence" value="ECO:0007669"/>
    <property type="project" value="TreeGrafter"/>
</dbReference>
<proteinExistence type="inferred from homology"/>
<keyword evidence="11" id="KW-1185">Reference proteome</keyword>
<evidence type="ECO:0000259" key="9">
    <source>
        <dbReference type="PROSITE" id="PS50928"/>
    </source>
</evidence>
<feature type="transmembrane region" description="Helical" evidence="7">
    <location>
        <begin position="51"/>
        <end position="68"/>
    </location>
</feature>